<sequence>MANSSATQRLVPSSHRQHQRHSSSPSFAVSAVYTNPLPRNNSAAPSNPSAGAAIDATNSSACDGVEVLNASPIRNANGTCISDSALHLRVGRTAGRISGSLELIAPTMRRRSRSSDHYDFNASDPPPYSWVTGSIWQDVTRSGGELRCIGPALRRTASADRNGDAASGVERWRDSVGTLPPPYEMPNDQFPPSYEEALASCQRRPEPPVLSASPIIQSLQAADCSIMMLPPSSVLHEQSMLLDAQRDVDEQRRVMLLESEDEMAQDLLDAQRIRREAQIAEDLERDLDLEEQRLQRNLQIAQYCGCNKCQNLYYSYYYGGDPVAEASPFPLETQVIMQEVLSDGLAFCSLM</sequence>
<protein>
    <submittedName>
        <fullName evidence="4">Uncharacterized protein LOC108682816</fullName>
    </submittedName>
</protein>
<dbReference type="KEGG" id="hazt:108682816"/>
<evidence type="ECO:0000256" key="1">
    <source>
        <dbReference type="SAM" id="Coils"/>
    </source>
</evidence>
<evidence type="ECO:0000256" key="2">
    <source>
        <dbReference type="SAM" id="MobiDB-lite"/>
    </source>
</evidence>
<feature type="region of interest" description="Disordered" evidence="2">
    <location>
        <begin position="159"/>
        <end position="182"/>
    </location>
</feature>
<accession>A0A979FT11</accession>
<dbReference type="AlphaFoldDB" id="A0A979FT11"/>
<evidence type="ECO:0000313" key="3">
    <source>
        <dbReference type="Proteomes" id="UP000694843"/>
    </source>
</evidence>
<dbReference type="RefSeq" id="XP_047739566.1">
    <property type="nucleotide sequence ID" value="XM_047883610.1"/>
</dbReference>
<reference evidence="4" key="1">
    <citation type="submission" date="2025-08" db="UniProtKB">
        <authorList>
            <consortium name="RefSeq"/>
        </authorList>
    </citation>
    <scope>IDENTIFICATION</scope>
    <source>
        <tissue evidence="4">Whole organism</tissue>
    </source>
</reference>
<keyword evidence="1" id="KW-0175">Coiled coil</keyword>
<feature type="coiled-coil region" evidence="1">
    <location>
        <begin position="273"/>
        <end position="300"/>
    </location>
</feature>
<keyword evidence="3" id="KW-1185">Reference proteome</keyword>
<organism evidence="3 4">
    <name type="scientific">Hyalella azteca</name>
    <name type="common">Amphipod</name>
    <dbReference type="NCBI Taxonomy" id="294128"/>
    <lineage>
        <taxon>Eukaryota</taxon>
        <taxon>Metazoa</taxon>
        <taxon>Ecdysozoa</taxon>
        <taxon>Arthropoda</taxon>
        <taxon>Crustacea</taxon>
        <taxon>Multicrustacea</taxon>
        <taxon>Malacostraca</taxon>
        <taxon>Eumalacostraca</taxon>
        <taxon>Peracarida</taxon>
        <taxon>Amphipoda</taxon>
        <taxon>Senticaudata</taxon>
        <taxon>Talitrida</taxon>
        <taxon>Talitroidea</taxon>
        <taxon>Hyalellidae</taxon>
        <taxon>Hyalella</taxon>
    </lineage>
</organism>
<dbReference type="Proteomes" id="UP000694843">
    <property type="component" value="Unplaced"/>
</dbReference>
<proteinExistence type="predicted"/>
<dbReference type="OrthoDB" id="6357966at2759"/>
<feature type="compositionally biased region" description="Polar residues" evidence="2">
    <location>
        <begin position="1"/>
        <end position="11"/>
    </location>
</feature>
<gene>
    <name evidence="4" type="primary">LOC108682816</name>
</gene>
<evidence type="ECO:0000313" key="4">
    <source>
        <dbReference type="RefSeq" id="XP_047739566.1"/>
    </source>
</evidence>
<dbReference type="GeneID" id="108682816"/>
<name>A0A979FT11_HYAAZ</name>
<feature type="region of interest" description="Disordered" evidence="2">
    <location>
        <begin position="1"/>
        <end position="31"/>
    </location>
</feature>